<gene>
    <name evidence="8" type="ORF">SAMN05444336_101639</name>
</gene>
<dbReference type="PANTHER" id="PTHR22726:SF1">
    <property type="entry name" value="METALLOENDOPEPTIDASE OMA1, MITOCHONDRIAL"/>
    <property type="match status" value="1"/>
</dbReference>
<dbReference type="GO" id="GO:0016020">
    <property type="term" value="C:membrane"/>
    <property type="evidence" value="ECO:0007669"/>
    <property type="project" value="TreeGrafter"/>
</dbReference>
<keyword evidence="3" id="KW-0479">Metal-binding</keyword>
<evidence type="ECO:0000256" key="4">
    <source>
        <dbReference type="ARBA" id="ARBA00022801"/>
    </source>
</evidence>
<organism evidence="8 9">
    <name type="scientific">Albimonas donghaensis</name>
    <dbReference type="NCBI Taxonomy" id="356660"/>
    <lineage>
        <taxon>Bacteria</taxon>
        <taxon>Pseudomonadati</taxon>
        <taxon>Pseudomonadota</taxon>
        <taxon>Alphaproteobacteria</taxon>
        <taxon>Rhodobacterales</taxon>
        <taxon>Paracoccaceae</taxon>
        <taxon>Albimonas</taxon>
    </lineage>
</organism>
<keyword evidence="5" id="KW-0862">Zinc</keyword>
<sequence length="490" mass="51740">MTLRTALRSARRAVSAAAPDMSAPGRAPAPGRMGRSPLGRALALVPRALALAAALAVPLPAAAAGFVRDAEIEHVLAKLSNPIFRAAGIAPDSVNIMILDQPAPNAFVFAGRNMVFSTGMLRRYAKPDELRGVIAHETGHITGGHLARREIAAGNLQGPAIAALILGIAAAAAAGAAGSSAGAGLGTGIAIGGQSAISRAFLTYNRAEESAADQAGLTYLERAGIDPSGMRRVLEGFRGQEVFSDRYRDPYTLTHPMSADRLSAMERRAAKSPALGKGPERELVYWTERMKAKLEAFIDTPSATLSRLDPDDHSELTTLRRAVALHLSPDPDRAVKEVDRLLAIRPDDPYYEELKGQILLESGRGAQAVAPYRRAVALAPDEPLILGGLGRALLSIGTPQSDREALAALERGARDSRGGGPGLLRDLAFAYARTGQEGRAALTTAERLAMTGQGRDARRMAERAKDLLPHGSPEWLRADDIVASVEAALR</sequence>
<dbReference type="GO" id="GO:0004222">
    <property type="term" value="F:metalloendopeptidase activity"/>
    <property type="evidence" value="ECO:0007669"/>
    <property type="project" value="InterPro"/>
</dbReference>
<evidence type="ECO:0000256" key="2">
    <source>
        <dbReference type="ARBA" id="ARBA00022670"/>
    </source>
</evidence>
<dbReference type="SUPFAM" id="SSF48452">
    <property type="entry name" value="TPR-like"/>
    <property type="match status" value="1"/>
</dbReference>
<evidence type="ECO:0000313" key="8">
    <source>
        <dbReference type="EMBL" id="SDW30064.1"/>
    </source>
</evidence>
<name>A0A1H2SG02_9RHOB</name>
<keyword evidence="2 8" id="KW-0645">Protease</keyword>
<evidence type="ECO:0000313" key="9">
    <source>
        <dbReference type="Proteomes" id="UP000199118"/>
    </source>
</evidence>
<evidence type="ECO:0000256" key="3">
    <source>
        <dbReference type="ARBA" id="ARBA00022723"/>
    </source>
</evidence>
<dbReference type="STRING" id="356660.SAMN05444336_101639"/>
<dbReference type="PANTHER" id="PTHR22726">
    <property type="entry name" value="METALLOENDOPEPTIDASE OMA1"/>
    <property type="match status" value="1"/>
</dbReference>
<dbReference type="AlphaFoldDB" id="A0A1H2SG02"/>
<reference evidence="8 9" key="1">
    <citation type="submission" date="2016-10" db="EMBL/GenBank/DDBJ databases">
        <authorList>
            <person name="de Groot N.N."/>
        </authorList>
    </citation>
    <scope>NUCLEOTIDE SEQUENCE [LARGE SCALE GENOMIC DNA]</scope>
    <source>
        <strain evidence="8 9">DSM 17890</strain>
    </source>
</reference>
<dbReference type="Gene3D" id="1.25.40.10">
    <property type="entry name" value="Tetratricopeptide repeat domain"/>
    <property type="match status" value="1"/>
</dbReference>
<dbReference type="Gene3D" id="3.30.2010.10">
    <property type="entry name" value="Metalloproteases ('zincins'), catalytic domain"/>
    <property type="match status" value="1"/>
</dbReference>
<dbReference type="Proteomes" id="UP000199118">
    <property type="component" value="Unassembled WGS sequence"/>
</dbReference>
<dbReference type="InterPro" id="IPR011990">
    <property type="entry name" value="TPR-like_helical_dom_sf"/>
</dbReference>
<evidence type="ECO:0000256" key="5">
    <source>
        <dbReference type="ARBA" id="ARBA00022833"/>
    </source>
</evidence>
<dbReference type="GO" id="GO:0051603">
    <property type="term" value="P:proteolysis involved in protein catabolic process"/>
    <property type="evidence" value="ECO:0007669"/>
    <property type="project" value="TreeGrafter"/>
</dbReference>
<keyword evidence="6" id="KW-0482">Metalloprotease</keyword>
<dbReference type="Pfam" id="PF01435">
    <property type="entry name" value="Peptidase_M48"/>
    <property type="match status" value="1"/>
</dbReference>
<evidence type="ECO:0000256" key="6">
    <source>
        <dbReference type="ARBA" id="ARBA00023049"/>
    </source>
</evidence>
<evidence type="ECO:0000259" key="7">
    <source>
        <dbReference type="Pfam" id="PF01435"/>
    </source>
</evidence>
<accession>A0A1H2SG02</accession>
<evidence type="ECO:0000256" key="1">
    <source>
        <dbReference type="ARBA" id="ARBA00001947"/>
    </source>
</evidence>
<protein>
    <submittedName>
        <fullName evidence="8">Putative Zn-dependent protease, contains TPR repeats</fullName>
    </submittedName>
</protein>
<dbReference type="EMBL" id="FNMZ01000001">
    <property type="protein sequence ID" value="SDW30064.1"/>
    <property type="molecule type" value="Genomic_DNA"/>
</dbReference>
<keyword evidence="9" id="KW-1185">Reference proteome</keyword>
<feature type="domain" description="Peptidase M48" evidence="7">
    <location>
        <begin position="69"/>
        <end position="268"/>
    </location>
</feature>
<dbReference type="CDD" id="cd07324">
    <property type="entry name" value="M48C_Oma1-like"/>
    <property type="match status" value="1"/>
</dbReference>
<dbReference type="InterPro" id="IPR051156">
    <property type="entry name" value="Mito/Outer_Membr_Metalloprot"/>
</dbReference>
<dbReference type="InterPro" id="IPR001915">
    <property type="entry name" value="Peptidase_M48"/>
</dbReference>
<dbReference type="GO" id="GO:0046872">
    <property type="term" value="F:metal ion binding"/>
    <property type="evidence" value="ECO:0007669"/>
    <property type="project" value="UniProtKB-KW"/>
</dbReference>
<keyword evidence="4" id="KW-0378">Hydrolase</keyword>
<dbReference type="RefSeq" id="WP_092679662.1">
    <property type="nucleotide sequence ID" value="NZ_FNMZ01000001.1"/>
</dbReference>
<proteinExistence type="predicted"/>
<comment type="cofactor">
    <cofactor evidence="1">
        <name>Zn(2+)</name>
        <dbReference type="ChEBI" id="CHEBI:29105"/>
    </cofactor>
</comment>